<dbReference type="OrthoDB" id="1069523at2759"/>
<dbReference type="Proteomes" id="UP000030748">
    <property type="component" value="Unassembled WGS sequence"/>
</dbReference>
<dbReference type="AlphaFoldDB" id="A0A022PXC0"/>
<evidence type="ECO:0000256" key="3">
    <source>
        <dbReference type="ARBA" id="ARBA00022964"/>
    </source>
</evidence>
<dbReference type="GO" id="GO:0009570">
    <property type="term" value="C:chloroplast stroma"/>
    <property type="evidence" value="ECO:0000318"/>
    <property type="project" value="GO_Central"/>
</dbReference>
<dbReference type="KEGG" id="egt:105977236"/>
<accession>A0A022PXC0</accession>
<evidence type="ECO:0000256" key="4">
    <source>
        <dbReference type="ARBA" id="ARBA00023004"/>
    </source>
</evidence>
<organism evidence="6 7">
    <name type="scientific">Erythranthe guttata</name>
    <name type="common">Yellow monkey flower</name>
    <name type="synonym">Mimulus guttatus</name>
    <dbReference type="NCBI Taxonomy" id="4155"/>
    <lineage>
        <taxon>Eukaryota</taxon>
        <taxon>Viridiplantae</taxon>
        <taxon>Streptophyta</taxon>
        <taxon>Embryophyta</taxon>
        <taxon>Tracheophyta</taxon>
        <taxon>Spermatophyta</taxon>
        <taxon>Magnoliopsida</taxon>
        <taxon>eudicotyledons</taxon>
        <taxon>Gunneridae</taxon>
        <taxon>Pentapetalae</taxon>
        <taxon>asterids</taxon>
        <taxon>lamiids</taxon>
        <taxon>Lamiales</taxon>
        <taxon>Phrymaceae</taxon>
        <taxon>Erythranthe</taxon>
    </lineage>
</organism>
<dbReference type="GO" id="GO:0016121">
    <property type="term" value="P:carotene catabolic process"/>
    <property type="evidence" value="ECO:0000318"/>
    <property type="project" value="GO_Central"/>
</dbReference>
<dbReference type="PANTHER" id="PTHR10543:SF142">
    <property type="entry name" value="OS06G0162550 PROTEIN"/>
    <property type="match status" value="1"/>
</dbReference>
<reference evidence="6 7" key="1">
    <citation type="journal article" date="2013" name="Proc. Natl. Acad. Sci. U.S.A.">
        <title>Fine-scale variation in meiotic recombination in Mimulus inferred from population shotgun sequencing.</title>
        <authorList>
            <person name="Hellsten U."/>
            <person name="Wright K.M."/>
            <person name="Jenkins J."/>
            <person name="Shu S."/>
            <person name="Yuan Y."/>
            <person name="Wessler S.R."/>
            <person name="Schmutz J."/>
            <person name="Willis J.H."/>
            <person name="Rokhsar D.S."/>
        </authorList>
    </citation>
    <scope>NUCLEOTIDE SEQUENCE [LARGE SCALE GENOMIC DNA]</scope>
    <source>
        <strain evidence="7">cv. DUN x IM62</strain>
    </source>
</reference>
<dbReference type="PANTHER" id="PTHR10543">
    <property type="entry name" value="BETA-CAROTENE DIOXYGENASE"/>
    <property type="match status" value="1"/>
</dbReference>
<dbReference type="EMBL" id="KI632284">
    <property type="protein sequence ID" value="EYU20441.1"/>
    <property type="molecule type" value="Genomic_DNA"/>
</dbReference>
<evidence type="ECO:0000313" key="7">
    <source>
        <dbReference type="Proteomes" id="UP000030748"/>
    </source>
</evidence>
<dbReference type="GO" id="GO:0046872">
    <property type="term" value="F:metal ion binding"/>
    <property type="evidence" value="ECO:0007669"/>
    <property type="project" value="UniProtKB-KW"/>
</dbReference>
<evidence type="ECO:0000256" key="5">
    <source>
        <dbReference type="PIRSR" id="PIRSR604294-1"/>
    </source>
</evidence>
<dbReference type="Pfam" id="PF03055">
    <property type="entry name" value="RPE65"/>
    <property type="match status" value="1"/>
</dbReference>
<feature type="binding site" evidence="5">
    <location>
        <position position="378"/>
    </location>
    <ligand>
        <name>Fe cation</name>
        <dbReference type="ChEBI" id="CHEBI:24875"/>
        <note>catalytic</note>
    </ligand>
</feature>
<protein>
    <recommendedName>
        <fullName evidence="8">Carotenoid cleavage dioxygenase</fullName>
    </recommendedName>
</protein>
<dbReference type="PhylomeDB" id="A0A022PXC0"/>
<evidence type="ECO:0008006" key="8">
    <source>
        <dbReference type="Google" id="ProtNLM"/>
    </source>
</evidence>
<keyword evidence="3" id="KW-0560">Oxidoreductase</keyword>
<dbReference type="STRING" id="4155.A0A022PXC0"/>
<gene>
    <name evidence="6" type="ORF">MIMGU_mgv1a003485mg</name>
</gene>
<dbReference type="eggNOG" id="KOG1285">
    <property type="taxonomic scope" value="Eukaryota"/>
</dbReference>
<evidence type="ECO:0000313" key="6">
    <source>
        <dbReference type="EMBL" id="EYU20441.1"/>
    </source>
</evidence>
<feature type="binding site" evidence="5">
    <location>
        <position position="265"/>
    </location>
    <ligand>
        <name>Fe cation</name>
        <dbReference type="ChEBI" id="CHEBI:24875"/>
        <note>catalytic</note>
    </ligand>
</feature>
<proteinExistence type="inferred from homology"/>
<dbReference type="OMA" id="WDINGEW"/>
<dbReference type="GO" id="GO:0010436">
    <property type="term" value="F:carotenoid dioxygenase activity"/>
    <property type="evidence" value="ECO:0000318"/>
    <property type="project" value="GO_Central"/>
</dbReference>
<evidence type="ECO:0000256" key="1">
    <source>
        <dbReference type="ARBA" id="ARBA00006787"/>
    </source>
</evidence>
<keyword evidence="2 5" id="KW-0479">Metal-binding</keyword>
<feature type="binding site" evidence="5">
    <location>
        <position position="576"/>
    </location>
    <ligand>
        <name>Fe cation</name>
        <dbReference type="ChEBI" id="CHEBI:24875"/>
        <note>catalytic</note>
    </ligand>
</feature>
<comment type="cofactor">
    <cofactor evidence="5">
        <name>Fe(2+)</name>
        <dbReference type="ChEBI" id="CHEBI:29033"/>
    </cofactor>
    <text evidence="5">Binds 1 Fe(2+) ion per subunit.</text>
</comment>
<dbReference type="InterPro" id="IPR004294">
    <property type="entry name" value="Carotenoid_Oase"/>
</dbReference>
<keyword evidence="7" id="KW-1185">Reference proteome</keyword>
<sequence>MSSLSYAIQVSCTTGKPSFSPKIDNSSGAASLSSSLSFKTFLKEVQKNPILHHVPNKIKEASVRLLDAFVDSAFEFSDQPLLPSQSNFAPVEEIGKAVQVTGSVTGRIPDDFPAGVYIRNGPNPLFGGFKSTKSIFGKSSHSWIEGEGMLHALYFFKDSKGKWKISYNNRHVETDTYKLERERAKPSFLPAIEGDSLAVLLAYLLNSLRFGEVNKFLSNTNIFEHSGKLYSIAENHIPQEIDILTLETRRNWDIEGSWIRPFTSHPKKAPDTGELVIMGIHPQKPYFELGVISADGKKLLHKVDLKLSRCCLCHEIGVTKRYNVIMDFPLTLDINRLVNGGPLIKYNKEEYARIGIMPRYGDADSVKWFYVEPSCTFHIINCYELGDEVVVLACRARNSIIPGPDFGSNKFEWFSKGFDEKSENVSFFSRAYEWRLNMHTGQVAEKNLTGDDYSMDFPMINENYIGGKNKFAYTQVIDSNASSKSGMAKYGGLAKLYFEETTKVDYHEFPENTYCSGAAYVAKSGEDADEDDGWIITYVHNEDTNTSQVYIVDAKNFTSEPVAIVTLPSRVPYGFHGAFVTL</sequence>
<evidence type="ECO:0000256" key="2">
    <source>
        <dbReference type="ARBA" id="ARBA00022723"/>
    </source>
</evidence>
<feature type="binding site" evidence="5">
    <location>
        <position position="314"/>
    </location>
    <ligand>
        <name>Fe cation</name>
        <dbReference type="ChEBI" id="CHEBI:24875"/>
        <note>catalytic</note>
    </ligand>
</feature>
<keyword evidence="3" id="KW-0223">Dioxygenase</keyword>
<name>A0A022PXC0_ERYGU</name>
<comment type="similarity">
    <text evidence="1">Belongs to the carotenoid oxygenase family.</text>
</comment>
<keyword evidence="4 5" id="KW-0408">Iron</keyword>